<protein>
    <submittedName>
        <fullName evidence="1">Uncharacterized protein</fullName>
    </submittedName>
</protein>
<gene>
    <name evidence="1" type="ORF">MPL3365_170215</name>
</gene>
<accession>A0A090G674</accession>
<organism evidence="1 2">
    <name type="scientific">Mesorhizobium plurifarium</name>
    <dbReference type="NCBI Taxonomy" id="69974"/>
    <lineage>
        <taxon>Bacteria</taxon>
        <taxon>Pseudomonadati</taxon>
        <taxon>Pseudomonadota</taxon>
        <taxon>Alphaproteobacteria</taxon>
        <taxon>Hyphomicrobiales</taxon>
        <taxon>Phyllobacteriaceae</taxon>
        <taxon>Mesorhizobium</taxon>
    </lineage>
</organism>
<evidence type="ECO:0000313" key="1">
    <source>
        <dbReference type="EMBL" id="CDX53007.1"/>
    </source>
</evidence>
<dbReference type="Proteomes" id="UP000046122">
    <property type="component" value="Unassembled WGS sequence"/>
</dbReference>
<dbReference type="AlphaFoldDB" id="A0A090G674"/>
<name>A0A090G674_MESPL</name>
<dbReference type="EMBL" id="CCNE01000009">
    <property type="protein sequence ID" value="CDX53007.1"/>
    <property type="molecule type" value="Genomic_DNA"/>
</dbReference>
<evidence type="ECO:0000313" key="2">
    <source>
        <dbReference type="Proteomes" id="UP000046122"/>
    </source>
</evidence>
<sequence length="58" mass="6449">MLSVVSPFVQNKTISLETRQYQLRNTSVSEANLAVSQCLFSLARQMQCSSHSVCISAR</sequence>
<proteinExistence type="predicted"/>
<reference evidence="1 2" key="1">
    <citation type="submission" date="2014-08" db="EMBL/GenBank/DDBJ databases">
        <authorList>
            <person name="Moulin Lionel"/>
        </authorList>
    </citation>
    <scope>NUCLEOTIDE SEQUENCE [LARGE SCALE GENOMIC DNA]</scope>
</reference>